<organism evidence="8">
    <name type="scientific">Soboliphyme baturini</name>
    <dbReference type="NCBI Taxonomy" id="241478"/>
    <lineage>
        <taxon>Eukaryota</taxon>
        <taxon>Metazoa</taxon>
        <taxon>Ecdysozoa</taxon>
        <taxon>Nematoda</taxon>
        <taxon>Enoplea</taxon>
        <taxon>Dorylaimia</taxon>
        <taxon>Dioctophymatida</taxon>
        <taxon>Dioctophymatoidea</taxon>
        <taxon>Soboliphymatidae</taxon>
        <taxon>Soboliphyme</taxon>
    </lineage>
</organism>
<evidence type="ECO:0000313" key="7">
    <source>
        <dbReference type="Proteomes" id="UP000270296"/>
    </source>
</evidence>
<evidence type="ECO:0000256" key="4">
    <source>
        <dbReference type="ARBA" id="ARBA00023242"/>
    </source>
</evidence>
<reference evidence="8" key="1">
    <citation type="submission" date="2016-06" db="UniProtKB">
        <authorList>
            <consortium name="WormBaseParasite"/>
        </authorList>
    </citation>
    <scope>IDENTIFICATION</scope>
</reference>
<dbReference type="EMBL" id="UZAM01007457">
    <property type="protein sequence ID" value="VDO99246.1"/>
    <property type="molecule type" value="Genomic_DNA"/>
</dbReference>
<dbReference type="GO" id="GO:0005634">
    <property type="term" value="C:nucleus"/>
    <property type="evidence" value="ECO:0007669"/>
    <property type="project" value="UniProtKB-SubCell"/>
</dbReference>
<sequence>MPLIGSVSPYYVPGMNSCDGLGRLCGSLLANPSIYSMITGELYNGFYNAIASLAQVNFAWVNNSYSMLIRSCQCHFCDANFALLAYHMNRNKDPKGKKCLKINTITAGVVPLESNIRSYYVVGLNTCDGLGRLAARLLGNPVAFSTLPVTTYDAFLRALNTLSRLLDLCTLAMDPTPEQVTVLPTVDVGNLLVEDLMPIDQDEFDADPEKYLLHRFRNSVQKLVDKLWQPRLPTKWEQFAKLKGIKKRKKPRLVWDEVAKEWKPRYGFRRVKDPKDDWLIPIPDQKDPYDDYLGKKVEAKKETIAKNELQRLRNIKRRSITAGN</sequence>
<evidence type="ECO:0000313" key="6">
    <source>
        <dbReference type="EMBL" id="VDO99246.1"/>
    </source>
</evidence>
<dbReference type="AlphaFoldDB" id="A0A183IGY7"/>
<gene>
    <name evidence="6" type="ORF">SBAD_LOCUS2882</name>
</gene>
<evidence type="ECO:0000256" key="2">
    <source>
        <dbReference type="ARBA" id="ARBA00010077"/>
    </source>
</evidence>
<keyword evidence="3 5" id="KW-0690">Ribosome biogenesis</keyword>
<proteinExistence type="inferred from homology"/>
<comment type="function">
    <text evidence="5">Involved in ribosomal large subunit assembly.</text>
</comment>
<dbReference type="WBParaSite" id="SBAD_0000302101-mRNA-1">
    <property type="protein sequence ID" value="SBAD_0000302101-mRNA-1"/>
    <property type="gene ID" value="SBAD_0000302101"/>
</dbReference>
<dbReference type="Pfam" id="PF04939">
    <property type="entry name" value="RRS1"/>
    <property type="match status" value="1"/>
</dbReference>
<dbReference type="OrthoDB" id="28455at2759"/>
<keyword evidence="4 5" id="KW-0539">Nucleus</keyword>
<evidence type="ECO:0000256" key="3">
    <source>
        <dbReference type="ARBA" id="ARBA00022517"/>
    </source>
</evidence>
<comment type="similarity">
    <text evidence="2 5">Belongs to the RRS1 family.</text>
</comment>
<accession>A0A183IGY7</accession>
<reference evidence="6 7" key="2">
    <citation type="submission" date="2018-11" db="EMBL/GenBank/DDBJ databases">
        <authorList>
            <consortium name="Pathogen Informatics"/>
        </authorList>
    </citation>
    <scope>NUCLEOTIDE SEQUENCE [LARGE SCALE GENOMIC DNA]</scope>
</reference>
<evidence type="ECO:0000313" key="8">
    <source>
        <dbReference type="WBParaSite" id="SBAD_0000302101-mRNA-1"/>
    </source>
</evidence>
<comment type="subcellular location">
    <subcellularLocation>
        <location evidence="1 5">Nucleus</location>
    </subcellularLocation>
</comment>
<evidence type="ECO:0000256" key="5">
    <source>
        <dbReference type="RuleBase" id="RU364132"/>
    </source>
</evidence>
<dbReference type="GO" id="GO:0042254">
    <property type="term" value="P:ribosome biogenesis"/>
    <property type="evidence" value="ECO:0007669"/>
    <property type="project" value="UniProtKB-KW"/>
</dbReference>
<name>A0A183IGY7_9BILA</name>
<keyword evidence="7" id="KW-1185">Reference proteome</keyword>
<dbReference type="InterPro" id="IPR007023">
    <property type="entry name" value="Ribosom_reg"/>
</dbReference>
<dbReference type="Proteomes" id="UP000270296">
    <property type="component" value="Unassembled WGS sequence"/>
</dbReference>
<evidence type="ECO:0000256" key="1">
    <source>
        <dbReference type="ARBA" id="ARBA00004123"/>
    </source>
</evidence>
<protein>
    <recommendedName>
        <fullName evidence="5">Ribosome biogenesis regulatory protein</fullName>
    </recommendedName>
</protein>